<dbReference type="EnsemblMetazoa" id="BGLB007367-RC">
    <property type="protein sequence ID" value="BGLB007367-PC"/>
    <property type="gene ID" value="BGLB007367"/>
</dbReference>
<dbReference type="VEuPathDB" id="VectorBase:BGLAX_040904"/>
<evidence type="ECO:0000256" key="1">
    <source>
        <dbReference type="SAM" id="SignalP"/>
    </source>
</evidence>
<feature type="signal peptide" evidence="1">
    <location>
        <begin position="1"/>
        <end position="23"/>
    </location>
</feature>
<evidence type="ECO:0000313" key="2">
    <source>
        <dbReference type="EnsemblMetazoa" id="BGLB007367-PB"/>
    </source>
</evidence>
<gene>
    <name evidence="2" type="primary">106066356</name>
</gene>
<dbReference type="EnsemblMetazoa" id="BGLB007367-RB">
    <property type="protein sequence ID" value="BGLB007367-PB"/>
    <property type="gene ID" value="BGLB007367"/>
</dbReference>
<proteinExistence type="predicted"/>
<keyword evidence="1" id="KW-0732">Signal</keyword>
<dbReference type="RefSeq" id="XP_013080802.2">
    <property type="nucleotide sequence ID" value="XM_013225348.2"/>
</dbReference>
<reference evidence="2" key="1">
    <citation type="submission" date="2020-05" db="UniProtKB">
        <authorList>
            <consortium name="EnsemblMetazoa"/>
        </authorList>
    </citation>
    <scope>IDENTIFICATION</scope>
    <source>
        <strain evidence="2">BB02</strain>
    </source>
</reference>
<dbReference type="AlphaFoldDB" id="A0A2C9JSI1"/>
<organism evidence="2 3">
    <name type="scientific">Biomphalaria glabrata</name>
    <name type="common">Bloodfluke planorb</name>
    <name type="synonym">Freshwater snail</name>
    <dbReference type="NCBI Taxonomy" id="6526"/>
    <lineage>
        <taxon>Eukaryota</taxon>
        <taxon>Metazoa</taxon>
        <taxon>Spiralia</taxon>
        <taxon>Lophotrochozoa</taxon>
        <taxon>Mollusca</taxon>
        <taxon>Gastropoda</taxon>
        <taxon>Heterobranchia</taxon>
        <taxon>Euthyneura</taxon>
        <taxon>Panpulmonata</taxon>
        <taxon>Hygrophila</taxon>
        <taxon>Lymnaeoidea</taxon>
        <taxon>Planorbidae</taxon>
        <taxon>Biomphalaria</taxon>
    </lineage>
</organism>
<sequence length="139" mass="15687">MSLNDLFLLCFFLCFYGFSEVHSEEPSRGCVRGRLICLNDATVNAGAGFLDAEILCQAKKTFIQCMTMPRCPEGYKERSNSEIVEDMDKILRTRRYPCPYTREDAIEDIKRFNSVGSRPTACSLSVILSGLLVLVLRSL</sequence>
<protein>
    <submittedName>
        <fullName evidence="2">Uncharacterized protein</fullName>
    </submittedName>
</protein>
<dbReference type="VEuPathDB" id="VectorBase:BGLB007367"/>
<dbReference type="KEGG" id="bgt:106066356"/>
<dbReference type="RefSeq" id="XP_013080801.2">
    <property type="nucleotide sequence ID" value="XM_013225347.2"/>
</dbReference>
<name>A0A2C9JSI1_BIOGL</name>
<dbReference type="Proteomes" id="UP000076420">
    <property type="component" value="Unassembled WGS sequence"/>
</dbReference>
<dbReference type="EnsemblMetazoa" id="BGLB007367-RD">
    <property type="protein sequence ID" value="BGLB007367-PD"/>
    <property type="gene ID" value="BGLB007367"/>
</dbReference>
<accession>A0A2C9JSI1</accession>
<feature type="chain" id="PRO_5014284921" evidence="1">
    <location>
        <begin position="24"/>
        <end position="139"/>
    </location>
</feature>
<evidence type="ECO:0000313" key="3">
    <source>
        <dbReference type="Proteomes" id="UP000076420"/>
    </source>
</evidence>
<dbReference type="OrthoDB" id="10308590at2759"/>